<dbReference type="Proteomes" id="UP001149140">
    <property type="component" value="Unassembled WGS sequence"/>
</dbReference>
<comment type="similarity">
    <text evidence="1">Belongs to the glycosyl hydrolase 3 family.</text>
</comment>
<dbReference type="SUPFAM" id="SSF49899">
    <property type="entry name" value="Concanavalin A-like lectins/glucanases"/>
    <property type="match status" value="1"/>
</dbReference>
<evidence type="ECO:0000256" key="2">
    <source>
        <dbReference type="ARBA" id="ARBA00022729"/>
    </source>
</evidence>
<proteinExistence type="inferred from homology"/>
<feature type="chain" id="PRO_5040833143" evidence="4">
    <location>
        <begin position="24"/>
        <end position="1323"/>
    </location>
</feature>
<evidence type="ECO:0000313" key="6">
    <source>
        <dbReference type="EMBL" id="MDA0161696.1"/>
    </source>
</evidence>
<dbReference type="RefSeq" id="WP_270040911.1">
    <property type="nucleotide sequence ID" value="NZ_JAPDOD010000013.1"/>
</dbReference>
<dbReference type="SUPFAM" id="SSF52279">
    <property type="entry name" value="Beta-D-glucan exohydrolase, C-terminal domain"/>
    <property type="match status" value="1"/>
</dbReference>
<dbReference type="GO" id="GO:0031222">
    <property type="term" value="P:arabinan catabolic process"/>
    <property type="evidence" value="ECO:0007669"/>
    <property type="project" value="TreeGrafter"/>
</dbReference>
<dbReference type="InterPro" id="IPR041542">
    <property type="entry name" value="GH43_C2"/>
</dbReference>
<evidence type="ECO:0000256" key="4">
    <source>
        <dbReference type="SAM" id="SignalP"/>
    </source>
</evidence>
<evidence type="ECO:0000256" key="3">
    <source>
        <dbReference type="ARBA" id="ARBA00022801"/>
    </source>
</evidence>
<reference evidence="6" key="1">
    <citation type="submission" date="2022-10" db="EMBL/GenBank/DDBJ databases">
        <title>The WGS of Solirubrobacter ginsenosidimutans DSM 21036.</title>
        <authorList>
            <person name="Jiang Z."/>
        </authorList>
    </citation>
    <scope>NUCLEOTIDE SEQUENCE</scope>
    <source>
        <strain evidence="6">DSM 21036</strain>
    </source>
</reference>
<accession>A0A9X3MTR2</accession>
<dbReference type="InterPro" id="IPR002772">
    <property type="entry name" value="Glyco_hydro_3_C"/>
</dbReference>
<dbReference type="InterPro" id="IPR017853">
    <property type="entry name" value="GH"/>
</dbReference>
<sequence>MKQRRVGLIALTGSICVVAVAGASNIQRAAGAEPAAAAPTPIYLDTSYSFQERAADLVSRMTLQEKASQMVSSQSPAITRLGVPAYGWWNEALHGVSRSQTATSGNATTLTNTTSYPIDQSLGSTWNPDLIYRVASQIGDEAREVTTGNSENLDFYSPTMNLERDPRWGRNDEAYGEDPLLVNKEVDQFVDGMEGKDESGKLLPESGGYHKTITTIKHYAANNSEVNRRTGSSDMDDRTLREYYTKAFRGVVEDSQPGSVMSSYNSINGTPTAADPYLMDNLMRQTFGFEGYFTSDCDATYEVVAGHHWQPPSWTRPLNNIERNAFTITAGEDLDCNAGYKDGYNYLDSAPVASNSAIQTQTGTFNVNDMDAALVRLFTARMQTGEFDAADSVPWVAKARSAVAAGSWVNSNANNAVTVTQPRLDLARESADKSIVLMKNTKGLLPLKPPTSGAYKVLVLGYFANPSSMYLGGYSATEGAAGVAKEINGYNGLKNAITAIDPDATVDYMKGFTGTGTTAAALTAVDPAAVAAAANYDAVIVYAGTDAGTATEDIDRTAVTLPGAQGSLITQVEAANPKTIVYMETIGPVDVRPFEPTTSALLWSSYNGMRKGDALADVVLGKYDPSARTPSIWAADINDLPATTDYTIRPTAAGGKGRTYQYFTGPVSYPFGFGLSYTTFATSNLVIDKKTLDANDSFTASVDVKNTGTTAGTDTVELYVTTPDATAAQQRPVKRLEGFAQVTLDPGQTKTVQVKVNVPDLAFSDNGKWVVDDGRYGVEISQSSADADIAAQDTINVSGAITPKPSVVTVKPVIKESDAARDIATRVEFPVGATIDPQATVAMNDDTLWGYVSKGAHKDLPAGMSLSYSSNRPGVVSVDGSTIKTVSNGVATVTVNATQAGVTKSTTFVVKVVAQLGGITVDGQPLTGFSPDKYSYDVVLADGSAIPTVTATSDDPSATVSVTQATGFPGAATVVATGPDGTPFTYTVNFGGAGKSDEFNDAAPGPQWSWVRQNPATESESGGALNITPEAGDLNSTTNTAKNLLLQPVVGDWTMESKLNFNVTPHTATQQGGIIAYQDDNDYLKLDWEFTGNTAQLVETQEDFSFTPAPAYTTPIATVLASVPTASLGVTGGNLWLKMIKTGQRYKTYYSVDGTNWVFVYDEGDSLSNVKVGVFAYNRAGTGTDLTVGFDYFRIATSATATGPVGGVGGTVPATLGLTLGAPASFGAFTPGVAKDYTAATTADVVSTAGDATLSVSGPTHLTNGAFSLPSPLGVTITPSTWSGPVTHGLSTIGFSQHIGATDALRTGSYSSTLTFTLSTTTP</sequence>
<dbReference type="Pfam" id="PF01915">
    <property type="entry name" value="Glyco_hydro_3_C"/>
    <property type="match status" value="1"/>
</dbReference>
<feature type="domain" description="Fibronectin type III-like" evidence="5">
    <location>
        <begin position="714"/>
        <end position="784"/>
    </location>
</feature>
<dbReference type="EMBL" id="JAPDOD010000013">
    <property type="protein sequence ID" value="MDA0161696.1"/>
    <property type="molecule type" value="Genomic_DNA"/>
</dbReference>
<organism evidence="6 7">
    <name type="scientific">Solirubrobacter ginsenosidimutans</name>
    <dbReference type="NCBI Taxonomy" id="490573"/>
    <lineage>
        <taxon>Bacteria</taxon>
        <taxon>Bacillati</taxon>
        <taxon>Actinomycetota</taxon>
        <taxon>Thermoleophilia</taxon>
        <taxon>Solirubrobacterales</taxon>
        <taxon>Solirubrobacteraceae</taxon>
        <taxon>Solirubrobacter</taxon>
    </lineage>
</organism>
<dbReference type="InterPro" id="IPR013320">
    <property type="entry name" value="ConA-like_dom_sf"/>
</dbReference>
<keyword evidence="7" id="KW-1185">Reference proteome</keyword>
<evidence type="ECO:0000259" key="5">
    <source>
        <dbReference type="SMART" id="SM01217"/>
    </source>
</evidence>
<evidence type="ECO:0000313" key="7">
    <source>
        <dbReference type="Proteomes" id="UP001149140"/>
    </source>
</evidence>
<dbReference type="GO" id="GO:0045493">
    <property type="term" value="P:xylan catabolic process"/>
    <property type="evidence" value="ECO:0007669"/>
    <property type="project" value="InterPro"/>
</dbReference>
<protein>
    <submittedName>
        <fullName evidence="6">Glycoside hydrolase family 3 C-terminal domain-containing protein</fullName>
    </submittedName>
</protein>
<dbReference type="Gene3D" id="2.60.40.10">
    <property type="entry name" value="Immunoglobulins"/>
    <property type="match status" value="1"/>
</dbReference>
<dbReference type="PANTHER" id="PTHR42721:SF3">
    <property type="entry name" value="BETA-D-XYLOSIDASE 5-RELATED"/>
    <property type="match status" value="1"/>
</dbReference>
<dbReference type="Pfam" id="PF14310">
    <property type="entry name" value="Fn3-like"/>
    <property type="match status" value="1"/>
</dbReference>
<dbReference type="Pfam" id="PF00933">
    <property type="entry name" value="Glyco_hydro_3"/>
    <property type="match status" value="1"/>
</dbReference>
<dbReference type="InterPro" id="IPR044993">
    <property type="entry name" value="BXL"/>
</dbReference>
<dbReference type="PANTHER" id="PTHR42721">
    <property type="entry name" value="SUGAR HYDROLASE-RELATED"/>
    <property type="match status" value="1"/>
</dbReference>
<dbReference type="InterPro" id="IPR013783">
    <property type="entry name" value="Ig-like_fold"/>
</dbReference>
<dbReference type="InterPro" id="IPR036881">
    <property type="entry name" value="Glyco_hydro_3_C_sf"/>
</dbReference>
<dbReference type="Gene3D" id="3.40.50.1700">
    <property type="entry name" value="Glycoside hydrolase family 3 C-terminal domain"/>
    <property type="match status" value="1"/>
</dbReference>
<dbReference type="InterPro" id="IPR001764">
    <property type="entry name" value="Glyco_hydro_3_N"/>
</dbReference>
<dbReference type="Gene3D" id="2.60.120.200">
    <property type="match status" value="1"/>
</dbReference>
<gene>
    <name evidence="6" type="ORF">OM076_15565</name>
</gene>
<dbReference type="PRINTS" id="PR00133">
    <property type="entry name" value="GLHYDRLASE3"/>
</dbReference>
<dbReference type="SMART" id="SM01217">
    <property type="entry name" value="Fn3_like"/>
    <property type="match status" value="1"/>
</dbReference>
<dbReference type="Gene3D" id="3.20.20.300">
    <property type="entry name" value="Glycoside hydrolase, family 3, N-terminal domain"/>
    <property type="match status" value="1"/>
</dbReference>
<dbReference type="SUPFAM" id="SSF51445">
    <property type="entry name" value="(Trans)glycosidases"/>
    <property type="match status" value="1"/>
</dbReference>
<keyword evidence="3 6" id="KW-0378">Hydrolase</keyword>
<dbReference type="InterPro" id="IPR036962">
    <property type="entry name" value="Glyco_hydro_3_N_sf"/>
</dbReference>
<comment type="caution">
    <text evidence="6">The sequence shown here is derived from an EMBL/GenBank/DDBJ whole genome shotgun (WGS) entry which is preliminary data.</text>
</comment>
<feature type="signal peptide" evidence="4">
    <location>
        <begin position="1"/>
        <end position="23"/>
    </location>
</feature>
<dbReference type="InterPro" id="IPR026891">
    <property type="entry name" value="Fn3-like"/>
</dbReference>
<name>A0A9X3MTR2_9ACTN</name>
<evidence type="ECO:0000256" key="1">
    <source>
        <dbReference type="ARBA" id="ARBA00005336"/>
    </source>
</evidence>
<dbReference type="GO" id="GO:0046556">
    <property type="term" value="F:alpha-L-arabinofuranosidase activity"/>
    <property type="evidence" value="ECO:0007669"/>
    <property type="project" value="TreeGrafter"/>
</dbReference>
<keyword evidence="2 4" id="KW-0732">Signal</keyword>
<dbReference type="GO" id="GO:0009044">
    <property type="term" value="F:xylan 1,4-beta-xylosidase activity"/>
    <property type="evidence" value="ECO:0007669"/>
    <property type="project" value="InterPro"/>
</dbReference>
<dbReference type="Pfam" id="PF17851">
    <property type="entry name" value="GH43_C2"/>
    <property type="match status" value="1"/>
</dbReference>